<dbReference type="PANTHER" id="PTHR19446">
    <property type="entry name" value="REVERSE TRANSCRIPTASES"/>
    <property type="match status" value="1"/>
</dbReference>
<dbReference type="Pfam" id="PF00078">
    <property type="entry name" value="RVT_1"/>
    <property type="match status" value="1"/>
</dbReference>
<comment type="caution">
    <text evidence="2">The sequence shown here is derived from an EMBL/GenBank/DDBJ whole genome shotgun (WGS) entry which is preliminary data.</text>
</comment>
<dbReference type="AlphaFoldDB" id="A0A8S0YVK2"/>
<proteinExistence type="predicted"/>
<accession>A0A8S0YVK2</accession>
<dbReference type="EMBL" id="CADEBD010000171">
    <property type="protein sequence ID" value="CAB3224110.1"/>
    <property type="molecule type" value="Genomic_DNA"/>
</dbReference>
<feature type="domain" description="Reverse transcriptase" evidence="1">
    <location>
        <begin position="1"/>
        <end position="143"/>
    </location>
</feature>
<evidence type="ECO:0000259" key="1">
    <source>
        <dbReference type="PROSITE" id="PS50878"/>
    </source>
</evidence>
<evidence type="ECO:0000313" key="3">
    <source>
        <dbReference type="Proteomes" id="UP000494256"/>
    </source>
</evidence>
<name>A0A8S0YVK2_ARCPL</name>
<dbReference type="PROSITE" id="PS50878">
    <property type="entry name" value="RT_POL"/>
    <property type="match status" value="1"/>
</dbReference>
<organism evidence="2 3">
    <name type="scientific">Arctia plantaginis</name>
    <name type="common">Wood tiger moth</name>
    <name type="synonym">Phalaena plantaginis</name>
    <dbReference type="NCBI Taxonomy" id="874455"/>
    <lineage>
        <taxon>Eukaryota</taxon>
        <taxon>Metazoa</taxon>
        <taxon>Ecdysozoa</taxon>
        <taxon>Arthropoda</taxon>
        <taxon>Hexapoda</taxon>
        <taxon>Insecta</taxon>
        <taxon>Pterygota</taxon>
        <taxon>Neoptera</taxon>
        <taxon>Endopterygota</taxon>
        <taxon>Lepidoptera</taxon>
        <taxon>Glossata</taxon>
        <taxon>Ditrysia</taxon>
        <taxon>Noctuoidea</taxon>
        <taxon>Erebidae</taxon>
        <taxon>Arctiinae</taxon>
        <taxon>Arctia</taxon>
    </lineage>
</organism>
<dbReference type="InterPro" id="IPR000477">
    <property type="entry name" value="RT_dom"/>
</dbReference>
<protein>
    <recommendedName>
        <fullName evidence="1">Reverse transcriptase domain-containing protein</fullName>
    </recommendedName>
</protein>
<sequence>MAVAEEAVSCGGVLLAVSLDIANAFNSLPFNCIREALHYHGVPKYLRRLVADYLEERTVVYEDRDGNSRCRPMSCGVPQGSVLGPLLWNIGYDWALRADFPPGLGVICYADTLVTARGANFAWPEGESPWWSGALRRWAYGWP</sequence>
<dbReference type="OrthoDB" id="10262326at2759"/>
<gene>
    <name evidence="2" type="ORF">APLA_LOCUS1715</name>
</gene>
<reference evidence="2 3" key="1">
    <citation type="submission" date="2020-04" db="EMBL/GenBank/DDBJ databases">
        <authorList>
            <person name="Wallbank WR R."/>
            <person name="Pardo Diaz C."/>
            <person name="Kozak K."/>
            <person name="Martin S."/>
            <person name="Jiggins C."/>
            <person name="Moest M."/>
            <person name="Warren A I."/>
            <person name="Byers J.R.P. K."/>
            <person name="Montejo-Kovacevich G."/>
            <person name="Yen C E."/>
        </authorList>
    </citation>
    <scope>NUCLEOTIDE SEQUENCE [LARGE SCALE GENOMIC DNA]</scope>
</reference>
<evidence type="ECO:0000313" key="2">
    <source>
        <dbReference type="EMBL" id="CAB3224110.1"/>
    </source>
</evidence>
<dbReference type="Proteomes" id="UP000494256">
    <property type="component" value="Unassembled WGS sequence"/>
</dbReference>